<evidence type="ECO:0000256" key="1">
    <source>
        <dbReference type="SAM" id="SignalP"/>
    </source>
</evidence>
<feature type="chain" id="PRO_5017973784" description="RxLR effector protein" evidence="1">
    <location>
        <begin position="19"/>
        <end position="401"/>
    </location>
</feature>
<organism evidence="2 3">
    <name type="scientific">Peronospora effusa</name>
    <dbReference type="NCBI Taxonomy" id="542832"/>
    <lineage>
        <taxon>Eukaryota</taxon>
        <taxon>Sar</taxon>
        <taxon>Stramenopiles</taxon>
        <taxon>Oomycota</taxon>
        <taxon>Peronosporomycetes</taxon>
        <taxon>Peronosporales</taxon>
        <taxon>Peronosporaceae</taxon>
        <taxon>Peronospora</taxon>
    </lineage>
</organism>
<evidence type="ECO:0000313" key="3">
    <source>
        <dbReference type="Proteomes" id="UP000282087"/>
    </source>
</evidence>
<reference evidence="2 3" key="1">
    <citation type="submission" date="2018-06" db="EMBL/GenBank/DDBJ databases">
        <title>Comparative genomics of downy mildews reveals potential adaptations to biotrophy.</title>
        <authorList>
            <person name="Fletcher K."/>
            <person name="Klosterman S.J."/>
            <person name="Derevnina L."/>
            <person name="Martin F."/>
            <person name="Koike S."/>
            <person name="Reyes Chin-Wo S."/>
            <person name="Mou B."/>
            <person name="Michelmore R."/>
        </authorList>
    </citation>
    <scope>NUCLEOTIDE SEQUENCE [LARGE SCALE GENOMIC DNA]</scope>
    <source>
        <strain evidence="2 3">R14</strain>
    </source>
</reference>
<dbReference type="Proteomes" id="UP000282087">
    <property type="component" value="Unassembled WGS sequence"/>
</dbReference>
<evidence type="ECO:0000313" key="2">
    <source>
        <dbReference type="EMBL" id="RMX62638.1"/>
    </source>
</evidence>
<protein>
    <recommendedName>
        <fullName evidence="4">RxLR effector protein</fullName>
    </recommendedName>
</protein>
<evidence type="ECO:0008006" key="4">
    <source>
        <dbReference type="Google" id="ProtNLM"/>
    </source>
</evidence>
<dbReference type="VEuPathDB" id="FungiDB:DD237_000983"/>
<name>A0A3M6V7A5_9STRA</name>
<dbReference type="AlphaFoldDB" id="A0A3M6V7A5"/>
<accession>A0A3M6V7A5</accession>
<keyword evidence="3" id="KW-1185">Reference proteome</keyword>
<comment type="caution">
    <text evidence="2">The sequence shown here is derived from an EMBL/GenBank/DDBJ whole genome shotgun (WGS) entry which is preliminary data.</text>
</comment>
<gene>
    <name evidence="2" type="ORF">DD238_008230</name>
</gene>
<proteinExistence type="predicted"/>
<feature type="signal peptide" evidence="1">
    <location>
        <begin position="1"/>
        <end position="18"/>
    </location>
</feature>
<keyword evidence="1" id="KW-0732">Signal</keyword>
<dbReference type="EMBL" id="QLLG01000546">
    <property type="protein sequence ID" value="RMX62638.1"/>
    <property type="molecule type" value="Genomic_DNA"/>
</dbReference>
<sequence length="401" mass="45801">MLLVPALVAWSTASVASALHEVAMVTTYDNASLHTTSLGSNVNMKLSNFDDKSEERTNDIGSKLKSLFGLNVFEHLGQTDRRMKLQTINKIKKFLSTPRHTLVANTIRFLKGYLLKLYEGFDHVVDDALYEVLVLHFKSHHGLAKAIFMSNEMGEYATQLLRYQVKKWVKGGQEEADVFKLLGLDQSKENPFKSPIFFQWEAFLKAKYPAPKSSSHKSEYHLGWAARKKKIFDVLSEHYKGDLTNVLVVGAKKGVGPWKNRARNLLDFQIKKWVQDKISGKEVFDLLQLNNKESNPLESPVFFKWAKFVRNRHRSPVKAYKVILDVLLSYFESENALVGALDKASSKNIIAQNLLDHQYKVWKDIKNDAAYVFFEILKLNPTESKLFDSPAFSAWVGYVCN</sequence>